<dbReference type="AlphaFoldDB" id="A0A371CSB0"/>
<protein>
    <submittedName>
        <fullName evidence="1">Uncharacterized protein</fullName>
    </submittedName>
</protein>
<proteinExistence type="predicted"/>
<evidence type="ECO:0000313" key="2">
    <source>
        <dbReference type="Proteomes" id="UP000256964"/>
    </source>
</evidence>
<organism evidence="1 2">
    <name type="scientific">Lentinus brumalis</name>
    <dbReference type="NCBI Taxonomy" id="2498619"/>
    <lineage>
        <taxon>Eukaryota</taxon>
        <taxon>Fungi</taxon>
        <taxon>Dikarya</taxon>
        <taxon>Basidiomycota</taxon>
        <taxon>Agaricomycotina</taxon>
        <taxon>Agaricomycetes</taxon>
        <taxon>Polyporales</taxon>
        <taxon>Polyporaceae</taxon>
        <taxon>Lentinus</taxon>
    </lineage>
</organism>
<dbReference type="Proteomes" id="UP000256964">
    <property type="component" value="Unassembled WGS sequence"/>
</dbReference>
<dbReference type="OrthoDB" id="3261851at2759"/>
<gene>
    <name evidence="1" type="ORF">OH76DRAFT_1488069</name>
</gene>
<accession>A0A371CSB0</accession>
<dbReference type="EMBL" id="KZ857469">
    <property type="protein sequence ID" value="RDX43178.1"/>
    <property type="molecule type" value="Genomic_DNA"/>
</dbReference>
<name>A0A371CSB0_9APHY</name>
<keyword evidence="2" id="KW-1185">Reference proteome</keyword>
<reference evidence="1 2" key="1">
    <citation type="journal article" date="2018" name="Biotechnol. Biofuels">
        <title>Integrative visual omics of the white-rot fungus Polyporus brumalis exposes the biotechnological potential of its oxidative enzymes for delignifying raw plant biomass.</title>
        <authorList>
            <person name="Miyauchi S."/>
            <person name="Rancon A."/>
            <person name="Drula E."/>
            <person name="Hage H."/>
            <person name="Chaduli D."/>
            <person name="Favel A."/>
            <person name="Grisel S."/>
            <person name="Henrissat B."/>
            <person name="Herpoel-Gimbert I."/>
            <person name="Ruiz-Duenas F.J."/>
            <person name="Chevret D."/>
            <person name="Hainaut M."/>
            <person name="Lin J."/>
            <person name="Wang M."/>
            <person name="Pangilinan J."/>
            <person name="Lipzen A."/>
            <person name="Lesage-Meessen L."/>
            <person name="Navarro D."/>
            <person name="Riley R."/>
            <person name="Grigoriev I.V."/>
            <person name="Zhou S."/>
            <person name="Raouche S."/>
            <person name="Rosso M.N."/>
        </authorList>
    </citation>
    <scope>NUCLEOTIDE SEQUENCE [LARGE SCALE GENOMIC DNA]</scope>
    <source>
        <strain evidence="1 2">BRFM 1820</strain>
    </source>
</reference>
<sequence length="145" mass="15741">MSDLSPSSPEFLQDRLSTLLASPHIHFNKPPALLNIRMGPGPVDVFSTRFANWFTHDATGVVNGKQVDKEGLKEALLALQKKWHPDSANFVGQDSSSKPAIKFSWTVKNAEQPAEVSAAADVKEEGGTHRISSLVLDGDESLFVS</sequence>
<dbReference type="STRING" id="139420.A0A371CSB0"/>
<evidence type="ECO:0000313" key="1">
    <source>
        <dbReference type="EMBL" id="RDX43178.1"/>
    </source>
</evidence>